<keyword evidence="1" id="KW-0732">Signal</keyword>
<gene>
    <name evidence="2" type="ORF">EAH81_22325</name>
</gene>
<evidence type="ECO:0008006" key="4">
    <source>
        <dbReference type="Google" id="ProtNLM"/>
    </source>
</evidence>
<feature type="signal peptide" evidence="1">
    <location>
        <begin position="1"/>
        <end position="24"/>
    </location>
</feature>
<dbReference type="AlphaFoldDB" id="A0A502EE88"/>
<dbReference type="EMBL" id="RCZH01000018">
    <property type="protein sequence ID" value="TPG34816.1"/>
    <property type="molecule type" value="Genomic_DNA"/>
</dbReference>
<organism evidence="2 3">
    <name type="scientific">Flavobacterium pectinovorum</name>
    <dbReference type="NCBI Taxonomy" id="29533"/>
    <lineage>
        <taxon>Bacteria</taxon>
        <taxon>Pseudomonadati</taxon>
        <taxon>Bacteroidota</taxon>
        <taxon>Flavobacteriia</taxon>
        <taxon>Flavobacteriales</taxon>
        <taxon>Flavobacteriaceae</taxon>
        <taxon>Flavobacterium</taxon>
    </lineage>
</organism>
<dbReference type="OrthoDB" id="657710at2"/>
<sequence>MNCKLIIARTLILGSILLPGISYCQEFATVVAPANLKDNSRDIFSLGNQTDELYFYKKPKPTPPWFVRRFKATAGLFIPVNSTKIKVGSNDDSFGTEIDFEDNLGFKKTTTTFLGNFQWRASRRSRFDLGYFHLDRTTTHQLQKTIEFGDHTYPVNATVHSFFKIDMYLFSYGYAFFLKPKYELGLMIGTHTLATDIGIDLIGQTAEASYKDKFNFTAPLPDLGIWGGYSFADKFVLNGNLNYFSLKVNDFKGKIVSYNIAVMYQALPDLDVTLGYSGMNFTVDVVKNRLDGYLKWGYNGPLLTVSYAFGKRKPFD</sequence>
<evidence type="ECO:0000256" key="1">
    <source>
        <dbReference type="SAM" id="SignalP"/>
    </source>
</evidence>
<name>A0A502EE88_9FLAO</name>
<feature type="chain" id="PRO_5021502678" description="DUF4421 domain-containing protein" evidence="1">
    <location>
        <begin position="25"/>
        <end position="316"/>
    </location>
</feature>
<dbReference type="RefSeq" id="WP_140511149.1">
    <property type="nucleotide sequence ID" value="NZ_RCZH01000018.1"/>
</dbReference>
<evidence type="ECO:0000313" key="2">
    <source>
        <dbReference type="EMBL" id="TPG34816.1"/>
    </source>
</evidence>
<evidence type="ECO:0000313" key="3">
    <source>
        <dbReference type="Proteomes" id="UP000319700"/>
    </source>
</evidence>
<accession>A0A502EE88</accession>
<dbReference type="Proteomes" id="UP000319700">
    <property type="component" value="Unassembled WGS sequence"/>
</dbReference>
<keyword evidence="3" id="KW-1185">Reference proteome</keyword>
<comment type="caution">
    <text evidence="2">The sequence shown here is derived from an EMBL/GenBank/DDBJ whole genome shotgun (WGS) entry which is preliminary data.</text>
</comment>
<proteinExistence type="predicted"/>
<protein>
    <recommendedName>
        <fullName evidence="4">DUF4421 domain-containing protein</fullName>
    </recommendedName>
</protein>
<reference evidence="2 3" key="1">
    <citation type="journal article" date="2019" name="Environ. Microbiol.">
        <title>Species interactions and distinct microbial communities in high Arctic permafrost affected cryosols are associated with the CH4 and CO2 gas fluxes.</title>
        <authorList>
            <person name="Altshuler I."/>
            <person name="Hamel J."/>
            <person name="Turney S."/>
            <person name="Magnuson E."/>
            <person name="Levesque R."/>
            <person name="Greer C."/>
            <person name="Whyte L.G."/>
        </authorList>
    </citation>
    <scope>NUCLEOTIDE SEQUENCE [LARGE SCALE GENOMIC DNA]</scope>
    <source>
        <strain evidence="2 3">42</strain>
    </source>
</reference>